<reference evidence="2" key="1">
    <citation type="journal article" date="2020" name="Nat. Genet.">
        <title>Genomic diversifications of five Gossypium allopolyploid species and their impact on cotton improvement.</title>
        <authorList>
            <person name="Chen Z.J."/>
            <person name="Sreedasyam A."/>
            <person name="Ando A."/>
            <person name="Song Q."/>
            <person name="De Santiago L.M."/>
            <person name="Hulse-Kemp A.M."/>
            <person name="Ding M."/>
            <person name="Ye W."/>
            <person name="Kirkbride R.C."/>
            <person name="Jenkins J."/>
            <person name="Plott C."/>
            <person name="Lovell J."/>
            <person name="Lin Y.M."/>
            <person name="Vaughn R."/>
            <person name="Liu B."/>
            <person name="Simpson S."/>
            <person name="Scheffler B.E."/>
            <person name="Wen L."/>
            <person name="Saski C.A."/>
            <person name="Grover C.E."/>
            <person name="Hu G."/>
            <person name="Conover J.L."/>
            <person name="Carlson J.W."/>
            <person name="Shu S."/>
            <person name="Boston L.B."/>
            <person name="Williams M."/>
            <person name="Peterson D.G."/>
            <person name="McGee K."/>
            <person name="Jones D.C."/>
            <person name="Wendel J.F."/>
            <person name="Stelly D.M."/>
            <person name="Grimwood J."/>
            <person name="Schmutz J."/>
        </authorList>
    </citation>
    <scope>NUCLEOTIDE SEQUENCE [LARGE SCALE GENOMIC DNA]</scope>
    <source>
        <strain evidence="2">cv. TM-1</strain>
    </source>
</reference>
<dbReference type="AlphaFoldDB" id="A0A1U8L0Q7"/>
<evidence type="ECO:0000313" key="2">
    <source>
        <dbReference type="Proteomes" id="UP000818029"/>
    </source>
</evidence>
<reference evidence="3" key="2">
    <citation type="submission" date="2025-08" db="UniProtKB">
        <authorList>
            <consortium name="RefSeq"/>
        </authorList>
    </citation>
    <scope>IDENTIFICATION</scope>
</reference>
<dbReference type="RefSeq" id="XP_016706938.2">
    <property type="nucleotide sequence ID" value="XM_016851449.2"/>
</dbReference>
<gene>
    <name evidence="3" type="primary">LOC107921619</name>
</gene>
<sequence length="224" mass="26140">MEDVAPKVSYRNKLMGSQNSTDPFQALEDIEVQEGDVKTKVISGIPSIIFSERVHKFIEKKMAKTVVIKLLGRKITFNAILNIIKTLWKTKSPFQLMDLENDYYLVQFNDEEDVKNVLTKGPWVIFGQYLTVRPWLSNFSTTQDEVESQVVWMWLHGLSKRYYSTFILQAIRQAIGPMVKTDDNMENASRGRIKHRSRWKKTSLVHRHRINRTYKGELRALDAC</sequence>
<keyword evidence="2" id="KW-1185">Reference proteome</keyword>
<dbReference type="STRING" id="3635.A0A1U8L0Q7"/>
<dbReference type="Proteomes" id="UP000818029">
    <property type="component" value="Chromosome D01"/>
</dbReference>
<name>A0A1U8L0Q7_GOSHI</name>
<accession>A0A1U8L0Q7</accession>
<dbReference type="InterPro" id="IPR040256">
    <property type="entry name" value="At4g02000-like"/>
</dbReference>
<organism evidence="2 3">
    <name type="scientific">Gossypium hirsutum</name>
    <name type="common">Upland cotton</name>
    <name type="synonym">Gossypium mexicanum</name>
    <dbReference type="NCBI Taxonomy" id="3635"/>
    <lineage>
        <taxon>Eukaryota</taxon>
        <taxon>Viridiplantae</taxon>
        <taxon>Streptophyta</taxon>
        <taxon>Embryophyta</taxon>
        <taxon>Tracheophyta</taxon>
        <taxon>Spermatophyta</taxon>
        <taxon>Magnoliopsida</taxon>
        <taxon>eudicotyledons</taxon>
        <taxon>Gunneridae</taxon>
        <taxon>Pentapetalae</taxon>
        <taxon>rosids</taxon>
        <taxon>malvids</taxon>
        <taxon>Malvales</taxon>
        <taxon>Malvaceae</taxon>
        <taxon>Malvoideae</taxon>
        <taxon>Gossypium</taxon>
    </lineage>
</organism>
<dbReference type="KEGG" id="ghi:107921619"/>
<proteinExistence type="predicted"/>
<evidence type="ECO:0000313" key="3">
    <source>
        <dbReference type="RefSeq" id="XP_016706938.2"/>
    </source>
</evidence>
<evidence type="ECO:0000259" key="1">
    <source>
        <dbReference type="Pfam" id="PF14111"/>
    </source>
</evidence>
<dbReference type="Pfam" id="PF14111">
    <property type="entry name" value="DUF4283"/>
    <property type="match status" value="1"/>
</dbReference>
<dbReference type="PANTHER" id="PTHR31286">
    <property type="entry name" value="GLYCINE-RICH CELL WALL STRUCTURAL PROTEIN 1.8-LIKE"/>
    <property type="match status" value="1"/>
</dbReference>
<dbReference type="GeneID" id="107921619"/>
<dbReference type="PaxDb" id="3635-A0A1U8L0Q7"/>
<dbReference type="InterPro" id="IPR025558">
    <property type="entry name" value="DUF4283"/>
</dbReference>
<feature type="domain" description="DUF4283" evidence="1">
    <location>
        <begin position="61"/>
        <end position="143"/>
    </location>
</feature>
<dbReference type="PANTHER" id="PTHR31286:SF99">
    <property type="entry name" value="DUF4283 DOMAIN-CONTAINING PROTEIN"/>
    <property type="match status" value="1"/>
</dbReference>
<protein>
    <recommendedName>
        <fullName evidence="1">DUF4283 domain-containing protein</fullName>
    </recommendedName>
</protein>